<evidence type="ECO:0000313" key="4">
    <source>
        <dbReference type="EMBL" id="MCF2527250.1"/>
    </source>
</evidence>
<dbReference type="RefSeq" id="WP_235051392.1">
    <property type="nucleotide sequence ID" value="NZ_JAKFHA010000003.1"/>
</dbReference>
<feature type="region of interest" description="Disordered" evidence="1">
    <location>
        <begin position="333"/>
        <end position="362"/>
    </location>
</feature>
<dbReference type="EMBL" id="JAKFHA010000003">
    <property type="protein sequence ID" value="MCF2527250.1"/>
    <property type="molecule type" value="Genomic_DNA"/>
</dbReference>
<dbReference type="InterPro" id="IPR005804">
    <property type="entry name" value="FA_desaturase_dom"/>
</dbReference>
<feature type="domain" description="Fatty acid desaturase" evidence="3">
    <location>
        <begin position="48"/>
        <end position="307"/>
    </location>
</feature>
<keyword evidence="4" id="KW-0560">Oxidoreductase</keyword>
<feature type="compositionally biased region" description="Basic and acidic residues" evidence="1">
    <location>
        <begin position="338"/>
        <end position="348"/>
    </location>
</feature>
<evidence type="ECO:0000313" key="5">
    <source>
        <dbReference type="Proteomes" id="UP001165378"/>
    </source>
</evidence>
<comment type="caution">
    <text evidence="4">The sequence shown here is derived from an EMBL/GenBank/DDBJ whole genome shotgun (WGS) entry which is preliminary data.</text>
</comment>
<protein>
    <submittedName>
        <fullName evidence="4">Fatty acid desaturase</fullName>
        <ecNumber evidence="4">1.14.19.-</ecNumber>
    </submittedName>
</protein>
<dbReference type="EC" id="1.14.19.-" evidence="4"/>
<proteinExistence type="predicted"/>
<dbReference type="GO" id="GO:0008610">
    <property type="term" value="P:lipid biosynthetic process"/>
    <property type="evidence" value="ECO:0007669"/>
    <property type="project" value="UniProtKB-ARBA"/>
</dbReference>
<dbReference type="AlphaFoldDB" id="A0AA41TZG2"/>
<organism evidence="4 5">
    <name type="scientific">Yinghuangia soli</name>
    <dbReference type="NCBI Taxonomy" id="2908204"/>
    <lineage>
        <taxon>Bacteria</taxon>
        <taxon>Bacillati</taxon>
        <taxon>Actinomycetota</taxon>
        <taxon>Actinomycetes</taxon>
        <taxon>Kitasatosporales</taxon>
        <taxon>Streptomycetaceae</taxon>
        <taxon>Yinghuangia</taxon>
    </lineage>
</organism>
<dbReference type="InterPro" id="IPR012171">
    <property type="entry name" value="Fatty_acid_desaturase"/>
</dbReference>
<keyword evidence="2" id="KW-0472">Membrane</keyword>
<name>A0AA41TZG2_9ACTN</name>
<dbReference type="PANTHER" id="PTHR19353">
    <property type="entry name" value="FATTY ACID DESATURASE 2"/>
    <property type="match status" value="1"/>
</dbReference>
<dbReference type="GO" id="GO:0016020">
    <property type="term" value="C:membrane"/>
    <property type="evidence" value="ECO:0007669"/>
    <property type="project" value="TreeGrafter"/>
</dbReference>
<gene>
    <name evidence="4" type="ORF">LZ495_08490</name>
</gene>
<keyword evidence="2" id="KW-0812">Transmembrane</keyword>
<keyword evidence="5" id="KW-1185">Reference proteome</keyword>
<reference evidence="4" key="1">
    <citation type="submission" date="2022-01" db="EMBL/GenBank/DDBJ databases">
        <title>Genome-Based Taxonomic Classification of the Phylum Actinobacteria.</title>
        <authorList>
            <person name="Gao Y."/>
        </authorList>
    </citation>
    <scope>NUCLEOTIDE SEQUENCE</scope>
    <source>
        <strain evidence="4">KLBMP 8922</strain>
    </source>
</reference>
<evidence type="ECO:0000256" key="2">
    <source>
        <dbReference type="SAM" id="Phobius"/>
    </source>
</evidence>
<dbReference type="PANTHER" id="PTHR19353:SF19">
    <property type="entry name" value="DELTA(5) FATTY ACID DESATURASE C-RELATED"/>
    <property type="match status" value="1"/>
</dbReference>
<dbReference type="Proteomes" id="UP001165378">
    <property type="component" value="Unassembled WGS sequence"/>
</dbReference>
<evidence type="ECO:0000259" key="3">
    <source>
        <dbReference type="Pfam" id="PF00487"/>
    </source>
</evidence>
<dbReference type="GO" id="GO:0016717">
    <property type="term" value="F:oxidoreductase activity, acting on paired donors, with oxidation of a pair of donors resulting in the reduction of molecular oxygen to two molecules of water"/>
    <property type="evidence" value="ECO:0007669"/>
    <property type="project" value="TreeGrafter"/>
</dbReference>
<accession>A0AA41TZG2</accession>
<evidence type="ECO:0000256" key="1">
    <source>
        <dbReference type="SAM" id="MobiDB-lite"/>
    </source>
</evidence>
<sequence length="362" mass="40845">MGLEAVLRAYRKDELRHRRRPPAVRYWSDLAVRAAALAMGYALCFAASPLLYVPGVVLFALVSVSMIGSWFHDALHGNVPGGRWRVAAILRAGSAPTGIGPRWWFHKHVQLHHRHVGDARFDPDIQFHYFGRVTADQQWFPQHRYQHLYMWFLLPFSTLNMLKPSELWTVRREAVQAVLGGRGRRYGWVLLLDKYLPHVLVWAPLFAWLPLGRAAALYLAFHLIAGTFVSLITQVQHNTDLAEYGGGGETTASLVTHLRRSTDVGQRRGFWYWLSGGTTYHVVHHLAPSLSFQELPYSTKRLVSALEGTGERVRVHPGMWAAVKSHGRLIRTLSNPPDEAKAVARGTRENGPVGEHARPSRA</sequence>
<dbReference type="Pfam" id="PF00487">
    <property type="entry name" value="FA_desaturase"/>
    <property type="match status" value="1"/>
</dbReference>
<feature type="transmembrane region" description="Helical" evidence="2">
    <location>
        <begin position="51"/>
        <end position="71"/>
    </location>
</feature>
<keyword evidence="2" id="KW-1133">Transmembrane helix</keyword>